<proteinExistence type="predicted"/>
<evidence type="ECO:0000313" key="1">
    <source>
        <dbReference type="EMBL" id="KAK5954210.1"/>
    </source>
</evidence>
<reference evidence="1 2" key="1">
    <citation type="submission" date="2022-12" db="EMBL/GenBank/DDBJ databases">
        <title>Genomic features and morphological characterization of a novel Knufia sp. strain isolated from spacecraft assembly facility.</title>
        <authorList>
            <person name="Teixeira M."/>
            <person name="Chander A.M."/>
            <person name="Stajich J.E."/>
            <person name="Venkateswaran K."/>
        </authorList>
    </citation>
    <scope>NUCLEOTIDE SEQUENCE [LARGE SCALE GENOMIC DNA]</scope>
    <source>
        <strain evidence="1 2">FJI-L2-BK-P2</strain>
    </source>
</reference>
<accession>A0AAN8ER50</accession>
<organism evidence="1 2">
    <name type="scientific">Knufia fluminis</name>
    <dbReference type="NCBI Taxonomy" id="191047"/>
    <lineage>
        <taxon>Eukaryota</taxon>
        <taxon>Fungi</taxon>
        <taxon>Dikarya</taxon>
        <taxon>Ascomycota</taxon>
        <taxon>Pezizomycotina</taxon>
        <taxon>Eurotiomycetes</taxon>
        <taxon>Chaetothyriomycetidae</taxon>
        <taxon>Chaetothyriales</taxon>
        <taxon>Trichomeriaceae</taxon>
        <taxon>Knufia</taxon>
    </lineage>
</organism>
<protein>
    <submittedName>
        <fullName evidence="1">Uncharacterized protein</fullName>
    </submittedName>
</protein>
<dbReference type="AlphaFoldDB" id="A0AAN8ER50"/>
<comment type="caution">
    <text evidence="1">The sequence shown here is derived from an EMBL/GenBank/DDBJ whole genome shotgun (WGS) entry which is preliminary data.</text>
</comment>
<evidence type="ECO:0000313" key="2">
    <source>
        <dbReference type="Proteomes" id="UP001316803"/>
    </source>
</evidence>
<sequence length="188" mass="21690">MAEHPLAGGNPASRYYISNETNPANRVKSQYYTEEVLFQHDEFVNNIAISTCVLKKDLDIQSKVPFEIQGPQYLPYLSPESQSDRPAVENCKATVTKAFIRTRNEELMVVREFYYFDAVTGEMKQRAIEFAVNKLDTRESVVDASQRLTNSYAQRCPSRDTRELIRHISTEDRARYCRAFKVSHHVVS</sequence>
<gene>
    <name evidence="1" type="ORF">OHC33_004783</name>
</gene>
<keyword evidence="2" id="KW-1185">Reference proteome</keyword>
<name>A0AAN8ER50_9EURO</name>
<dbReference type="EMBL" id="JAKLMC020000009">
    <property type="protein sequence ID" value="KAK5954210.1"/>
    <property type="molecule type" value="Genomic_DNA"/>
</dbReference>
<dbReference type="Proteomes" id="UP001316803">
    <property type="component" value="Unassembled WGS sequence"/>
</dbReference>